<protein>
    <submittedName>
        <fullName evidence="11">Acetylornithine deacetylase</fullName>
        <ecNumber evidence="11">3.5.1.16</ecNumber>
    </submittedName>
</protein>
<dbReference type="InterPro" id="IPR002933">
    <property type="entry name" value="Peptidase_M20"/>
</dbReference>
<dbReference type="GO" id="GO:0008777">
    <property type="term" value="F:acetylornithine deacetylase activity"/>
    <property type="evidence" value="ECO:0007669"/>
    <property type="project" value="UniProtKB-EC"/>
</dbReference>
<dbReference type="SUPFAM" id="SSF55031">
    <property type="entry name" value="Bacterial exopeptidase dimerisation domain"/>
    <property type="match status" value="1"/>
</dbReference>
<organism evidence="11 12">
    <name type="scientific">Pseudooceanicola pacificus</name>
    <dbReference type="NCBI Taxonomy" id="2676438"/>
    <lineage>
        <taxon>Bacteria</taxon>
        <taxon>Pseudomonadati</taxon>
        <taxon>Pseudomonadota</taxon>
        <taxon>Alphaproteobacteria</taxon>
        <taxon>Rhodobacterales</taxon>
        <taxon>Paracoccaceae</taxon>
        <taxon>Pseudooceanicola</taxon>
    </lineage>
</organism>
<dbReference type="InterPro" id="IPR010169">
    <property type="entry name" value="AcOrn-deacetyl"/>
</dbReference>
<dbReference type="GO" id="GO:0006526">
    <property type="term" value="P:L-arginine biosynthetic process"/>
    <property type="evidence" value="ECO:0007669"/>
    <property type="project" value="UniProtKB-KW"/>
</dbReference>
<keyword evidence="9" id="KW-0170">Cobalt</keyword>
<dbReference type="InterPro" id="IPR011650">
    <property type="entry name" value="Peptidase_M20_dimer"/>
</dbReference>
<evidence type="ECO:0000259" key="10">
    <source>
        <dbReference type="Pfam" id="PF07687"/>
    </source>
</evidence>
<evidence type="ECO:0000313" key="11">
    <source>
        <dbReference type="EMBL" id="MWB76722.1"/>
    </source>
</evidence>
<dbReference type="SUPFAM" id="SSF53187">
    <property type="entry name" value="Zn-dependent exopeptidases"/>
    <property type="match status" value="1"/>
</dbReference>
<dbReference type="Pfam" id="PF01546">
    <property type="entry name" value="Peptidase_M20"/>
    <property type="match status" value="1"/>
</dbReference>
<dbReference type="InterPro" id="IPR036264">
    <property type="entry name" value="Bact_exopeptidase_dim_dom"/>
</dbReference>
<dbReference type="PANTHER" id="PTHR43808">
    <property type="entry name" value="ACETYLORNITHINE DEACETYLASE"/>
    <property type="match status" value="1"/>
</dbReference>
<accession>A0A844WAJ2</accession>
<keyword evidence="4" id="KW-0055">Arginine biosynthesis</keyword>
<dbReference type="Pfam" id="PF07687">
    <property type="entry name" value="M20_dimer"/>
    <property type="match status" value="1"/>
</dbReference>
<keyword evidence="7 11" id="KW-0378">Hydrolase</keyword>
<sequence length="390" mass="42189">MTSLDTTRDILGELIAHPTVSADSNLEMMAWMANYLEDAGAQVELMHDDTGLKANLFATVGPERPGGIMLSGHSDVVPVEDQPWSSDPFAMREHDGLLYGRGACDMKGFIAACLAMAPDWTGRKLTRPIHFAFTHDEEVGCLGAQSLAEVLKGREARPSVAVVGEPTSMRIIEGHKGCCEYHVTFTGREGHGSQPALGVNAVEYATRYVARLMELREALTHRAPPGGRFEPPWTTINLGRLSGGYVPNVIPGLAEVMWEMRPVQQSDMDFVKRAIADYVEDILLPEMRRTCPEAAIHTTVLGEVAGLEPMDDNAARRMVAELTGANGADLVAFGTEAGLFQQIGMDVVICGPGSIEQAHKPDEFVSLTQLNTCLAMLHGLGDRLTAHGRG</sequence>
<dbReference type="Proteomes" id="UP000443843">
    <property type="component" value="Unassembled WGS sequence"/>
</dbReference>
<keyword evidence="8" id="KW-0862">Zinc</keyword>
<dbReference type="RefSeq" id="WP_160380856.1">
    <property type="nucleotide sequence ID" value="NZ_WNXQ01000001.1"/>
</dbReference>
<name>A0A844WAJ2_9RHOB</name>
<evidence type="ECO:0000256" key="5">
    <source>
        <dbReference type="ARBA" id="ARBA00022605"/>
    </source>
</evidence>
<gene>
    <name evidence="11" type="primary">argE</name>
    <name evidence="11" type="ORF">GLS40_01650</name>
</gene>
<dbReference type="CDD" id="cd03894">
    <property type="entry name" value="M20_ArgE"/>
    <property type="match status" value="1"/>
</dbReference>
<dbReference type="EC" id="3.5.1.16" evidence="11"/>
<keyword evidence="3" id="KW-0963">Cytoplasm</keyword>
<dbReference type="AlphaFoldDB" id="A0A844WAJ2"/>
<feature type="domain" description="Peptidase M20 dimerisation" evidence="10">
    <location>
        <begin position="174"/>
        <end position="284"/>
    </location>
</feature>
<dbReference type="InterPro" id="IPR050072">
    <property type="entry name" value="Peptidase_M20A"/>
</dbReference>
<dbReference type="EMBL" id="WNXQ01000001">
    <property type="protein sequence ID" value="MWB76722.1"/>
    <property type="molecule type" value="Genomic_DNA"/>
</dbReference>
<keyword evidence="5" id="KW-0028">Amino-acid biosynthesis</keyword>
<evidence type="ECO:0000256" key="1">
    <source>
        <dbReference type="ARBA" id="ARBA00001947"/>
    </source>
</evidence>
<dbReference type="Gene3D" id="3.40.630.10">
    <property type="entry name" value="Zn peptidases"/>
    <property type="match status" value="1"/>
</dbReference>
<dbReference type="Gene3D" id="3.30.70.360">
    <property type="match status" value="1"/>
</dbReference>
<reference evidence="11 12" key="1">
    <citation type="submission" date="2019-11" db="EMBL/GenBank/DDBJ databases">
        <title>Pseudooceanicola pacifica sp. nov., isolated from deep-sea sediment of the Pacific Ocean.</title>
        <authorList>
            <person name="Lyu L."/>
        </authorList>
    </citation>
    <scope>NUCLEOTIDE SEQUENCE [LARGE SCALE GENOMIC DNA]</scope>
    <source>
        <strain evidence="11 12">216_PA32_1</strain>
    </source>
</reference>
<evidence type="ECO:0000313" key="12">
    <source>
        <dbReference type="Proteomes" id="UP000443843"/>
    </source>
</evidence>
<dbReference type="NCBIfam" id="TIGR01892">
    <property type="entry name" value="AcOrn-deacetyl"/>
    <property type="match status" value="1"/>
</dbReference>
<proteinExistence type="inferred from homology"/>
<evidence type="ECO:0000256" key="4">
    <source>
        <dbReference type="ARBA" id="ARBA00022571"/>
    </source>
</evidence>
<evidence type="ECO:0000256" key="7">
    <source>
        <dbReference type="ARBA" id="ARBA00022801"/>
    </source>
</evidence>
<dbReference type="PROSITE" id="PS00758">
    <property type="entry name" value="ARGE_DAPE_CPG2_1"/>
    <property type="match status" value="1"/>
</dbReference>
<dbReference type="PROSITE" id="PS00759">
    <property type="entry name" value="ARGE_DAPE_CPG2_2"/>
    <property type="match status" value="1"/>
</dbReference>
<evidence type="ECO:0000256" key="2">
    <source>
        <dbReference type="ARBA" id="ARBA00005691"/>
    </source>
</evidence>
<keyword evidence="6" id="KW-0479">Metal-binding</keyword>
<evidence type="ECO:0000256" key="8">
    <source>
        <dbReference type="ARBA" id="ARBA00022833"/>
    </source>
</evidence>
<evidence type="ECO:0000256" key="9">
    <source>
        <dbReference type="ARBA" id="ARBA00023285"/>
    </source>
</evidence>
<evidence type="ECO:0000256" key="6">
    <source>
        <dbReference type="ARBA" id="ARBA00022723"/>
    </source>
</evidence>
<evidence type="ECO:0000256" key="3">
    <source>
        <dbReference type="ARBA" id="ARBA00022490"/>
    </source>
</evidence>
<comment type="caution">
    <text evidence="11">The sequence shown here is derived from an EMBL/GenBank/DDBJ whole genome shotgun (WGS) entry which is preliminary data.</text>
</comment>
<comment type="cofactor">
    <cofactor evidence="1">
        <name>Zn(2+)</name>
        <dbReference type="ChEBI" id="CHEBI:29105"/>
    </cofactor>
</comment>
<keyword evidence="12" id="KW-1185">Reference proteome</keyword>
<dbReference type="PANTHER" id="PTHR43808:SF31">
    <property type="entry name" value="N-ACETYL-L-CITRULLINE DEACETYLASE"/>
    <property type="match status" value="1"/>
</dbReference>
<dbReference type="InterPro" id="IPR001261">
    <property type="entry name" value="ArgE/DapE_CS"/>
</dbReference>
<dbReference type="GO" id="GO:0046872">
    <property type="term" value="F:metal ion binding"/>
    <property type="evidence" value="ECO:0007669"/>
    <property type="project" value="UniProtKB-KW"/>
</dbReference>
<dbReference type="NCBIfam" id="NF005710">
    <property type="entry name" value="PRK07522.1"/>
    <property type="match status" value="1"/>
</dbReference>
<comment type="similarity">
    <text evidence="2">Belongs to the peptidase M20A family. ArgE subfamily.</text>
</comment>